<proteinExistence type="predicted"/>
<sequence length="339" mass="36963">MYLYEGPEGENAALLFHFILARHRCVHCVEFLMSPSPRCGFQSVICDALKSTPSLTCLHLGCFKMNKAATFSALDAICRLLASELRELSLEALGLFEEACASLDAWGRALASTTCLKRLKIIDVGVTVQETGRGMPVDFVATTLLALTGTASISSLAVDASFAAHRCGASFKRMLANPSGPSELSVRSTSHEYRRKANLAFEALVANNTVKKLSVENFSLGPMDAKAFSKLLARSATIEDVSCATSHWLVRKNWKTKAKQKLRLHAQHLVEAISKTTSLRRLAIQYDFSGCEIEGVLLAARDCASLNELHFHFVQFQDAQPFHQALVKTGAGPKLTVGL</sequence>
<gene>
    <name evidence="1" type="ORF">V5799_006821</name>
</gene>
<dbReference type="Proteomes" id="UP001321473">
    <property type="component" value="Unassembled WGS sequence"/>
</dbReference>
<accession>A0AAQ4DVA9</accession>
<dbReference type="EMBL" id="JARKHS020026386">
    <property type="protein sequence ID" value="KAK8766399.1"/>
    <property type="molecule type" value="Genomic_DNA"/>
</dbReference>
<keyword evidence="2" id="KW-1185">Reference proteome</keyword>
<organism evidence="1 2">
    <name type="scientific">Amblyomma americanum</name>
    <name type="common">Lone star tick</name>
    <dbReference type="NCBI Taxonomy" id="6943"/>
    <lineage>
        <taxon>Eukaryota</taxon>
        <taxon>Metazoa</taxon>
        <taxon>Ecdysozoa</taxon>
        <taxon>Arthropoda</taxon>
        <taxon>Chelicerata</taxon>
        <taxon>Arachnida</taxon>
        <taxon>Acari</taxon>
        <taxon>Parasitiformes</taxon>
        <taxon>Ixodida</taxon>
        <taxon>Ixodoidea</taxon>
        <taxon>Ixodidae</taxon>
        <taxon>Amblyomminae</taxon>
        <taxon>Amblyomma</taxon>
    </lineage>
</organism>
<name>A0AAQ4DVA9_AMBAM</name>
<reference evidence="1 2" key="1">
    <citation type="journal article" date="2023" name="Arcadia Sci">
        <title>De novo assembly of a long-read Amblyomma americanum tick genome.</title>
        <authorList>
            <person name="Chou S."/>
            <person name="Poskanzer K.E."/>
            <person name="Rollins M."/>
            <person name="Thuy-Boun P.S."/>
        </authorList>
    </citation>
    <scope>NUCLEOTIDE SEQUENCE [LARGE SCALE GENOMIC DNA]</scope>
    <source>
        <strain evidence="1">F_SG_1</strain>
        <tissue evidence="1">Salivary glands</tissue>
    </source>
</reference>
<dbReference type="SUPFAM" id="SSF52047">
    <property type="entry name" value="RNI-like"/>
    <property type="match status" value="1"/>
</dbReference>
<dbReference type="AlphaFoldDB" id="A0AAQ4DVA9"/>
<evidence type="ECO:0000313" key="2">
    <source>
        <dbReference type="Proteomes" id="UP001321473"/>
    </source>
</evidence>
<protein>
    <submittedName>
        <fullName evidence="1">Uncharacterized protein</fullName>
    </submittedName>
</protein>
<dbReference type="Gene3D" id="3.80.10.10">
    <property type="entry name" value="Ribonuclease Inhibitor"/>
    <property type="match status" value="1"/>
</dbReference>
<evidence type="ECO:0000313" key="1">
    <source>
        <dbReference type="EMBL" id="KAK8766399.1"/>
    </source>
</evidence>
<comment type="caution">
    <text evidence="1">The sequence shown here is derived from an EMBL/GenBank/DDBJ whole genome shotgun (WGS) entry which is preliminary data.</text>
</comment>
<dbReference type="InterPro" id="IPR032675">
    <property type="entry name" value="LRR_dom_sf"/>
</dbReference>